<keyword evidence="1" id="KW-0547">Nucleotide-binding</keyword>
<keyword evidence="3" id="KW-0067">ATP-binding</keyword>
<evidence type="ECO:0000256" key="3">
    <source>
        <dbReference type="ARBA" id="ARBA00022840"/>
    </source>
</evidence>
<dbReference type="AlphaFoldDB" id="A0A6C0DT80"/>
<dbReference type="GO" id="GO:0008094">
    <property type="term" value="F:ATP-dependent activity, acting on DNA"/>
    <property type="evidence" value="ECO:0007669"/>
    <property type="project" value="TreeGrafter"/>
</dbReference>
<evidence type="ECO:0000313" key="5">
    <source>
        <dbReference type="EMBL" id="QHT20156.1"/>
    </source>
</evidence>
<sequence>MWNSILNNWDTNSNSNNDITYNIVSNSGNPVPNNFILTQMSSKDLTPSDNTIKLWPHQEAMLYRIRYIERANYMCKTEHTEASIARYMDKNEAPKSYNVCLGVMNDPPGSGKTYAILTHIRTDITPGPTIIIVPQNIYGQWRESIETIFKRQLNKCKFSASYADIMSMYGNPESIVRYKVILLLDSFAEAYLKVINDNDINVCRIVVDEIDIMDKFVCSSINTKFVWLMSASYTNQKRLGPYFIGDHTTVVCKCDAEFVKKSLNLPDPSNRIIKCDDDHIQLFTNIVDDKQMKALNAGDHNILNRIMNKSGLITPALYKDFAGKYSEYLLQKADLLPEAEKELERFVITDELTEKEYNILRDRVTLLKKFKHTSLLLSERLQTLTDTFLNSCKETHLEGKFIEKMESDKTSKWLIFNDNGNVLVRYQELLLKRGIKAVMLDGGNQKLIEKTLKDYKEGDVQVLLLNSMIEGAGMNLENTTHLLFMHKTEEKFIEQVMGRAQRFGRKEQLNVIMLFNKHE</sequence>
<evidence type="ECO:0000256" key="2">
    <source>
        <dbReference type="ARBA" id="ARBA00022801"/>
    </source>
</evidence>
<name>A0A6C0DT80_9ZZZZ</name>
<dbReference type="InterPro" id="IPR027417">
    <property type="entry name" value="P-loop_NTPase"/>
</dbReference>
<dbReference type="InterPro" id="IPR001650">
    <property type="entry name" value="Helicase_C-like"/>
</dbReference>
<dbReference type="GO" id="GO:0005524">
    <property type="term" value="F:ATP binding"/>
    <property type="evidence" value="ECO:0007669"/>
    <property type="project" value="UniProtKB-KW"/>
</dbReference>
<dbReference type="GO" id="GO:0005634">
    <property type="term" value="C:nucleus"/>
    <property type="evidence" value="ECO:0007669"/>
    <property type="project" value="TreeGrafter"/>
</dbReference>
<dbReference type="InterPro" id="IPR050628">
    <property type="entry name" value="SNF2_RAD54_helicase_TF"/>
</dbReference>
<dbReference type="InterPro" id="IPR014001">
    <property type="entry name" value="Helicase_ATP-bd"/>
</dbReference>
<protein>
    <recommendedName>
        <fullName evidence="4">Helicase ATP-binding domain-containing protein</fullName>
    </recommendedName>
</protein>
<dbReference type="SMART" id="SM00487">
    <property type="entry name" value="DEXDc"/>
    <property type="match status" value="1"/>
</dbReference>
<evidence type="ECO:0000259" key="4">
    <source>
        <dbReference type="SMART" id="SM00487"/>
    </source>
</evidence>
<dbReference type="GO" id="GO:0006281">
    <property type="term" value="P:DNA repair"/>
    <property type="evidence" value="ECO:0007669"/>
    <property type="project" value="TreeGrafter"/>
</dbReference>
<dbReference type="PANTHER" id="PTHR45626">
    <property type="entry name" value="TRANSCRIPTION TERMINATION FACTOR 2-RELATED"/>
    <property type="match status" value="1"/>
</dbReference>
<dbReference type="EMBL" id="MN739677">
    <property type="protein sequence ID" value="QHT20156.1"/>
    <property type="molecule type" value="Genomic_DNA"/>
</dbReference>
<dbReference type="SUPFAM" id="SSF52540">
    <property type="entry name" value="P-loop containing nucleoside triphosphate hydrolases"/>
    <property type="match status" value="1"/>
</dbReference>
<dbReference type="Pfam" id="PF00271">
    <property type="entry name" value="Helicase_C"/>
    <property type="match status" value="1"/>
</dbReference>
<dbReference type="GO" id="GO:0016787">
    <property type="term" value="F:hydrolase activity"/>
    <property type="evidence" value="ECO:0007669"/>
    <property type="project" value="UniProtKB-KW"/>
</dbReference>
<organism evidence="5">
    <name type="scientific">viral metagenome</name>
    <dbReference type="NCBI Taxonomy" id="1070528"/>
    <lineage>
        <taxon>unclassified sequences</taxon>
        <taxon>metagenomes</taxon>
        <taxon>organismal metagenomes</taxon>
    </lineage>
</organism>
<dbReference type="Gene3D" id="3.40.50.300">
    <property type="entry name" value="P-loop containing nucleotide triphosphate hydrolases"/>
    <property type="match status" value="2"/>
</dbReference>
<feature type="domain" description="Helicase ATP-binding" evidence="4">
    <location>
        <begin position="50"/>
        <end position="262"/>
    </location>
</feature>
<reference evidence="5" key="1">
    <citation type="journal article" date="2020" name="Nature">
        <title>Giant virus diversity and host interactions through global metagenomics.</title>
        <authorList>
            <person name="Schulz F."/>
            <person name="Roux S."/>
            <person name="Paez-Espino D."/>
            <person name="Jungbluth S."/>
            <person name="Walsh D.A."/>
            <person name="Denef V.J."/>
            <person name="McMahon K.D."/>
            <person name="Konstantinidis K.T."/>
            <person name="Eloe-Fadrosh E.A."/>
            <person name="Kyrpides N.C."/>
            <person name="Woyke T."/>
        </authorList>
    </citation>
    <scope>NUCLEOTIDE SEQUENCE</scope>
    <source>
        <strain evidence="5">GVMAG-M-3300023174-60</strain>
    </source>
</reference>
<accession>A0A6C0DT80</accession>
<evidence type="ECO:0000256" key="1">
    <source>
        <dbReference type="ARBA" id="ARBA00022741"/>
    </source>
</evidence>
<keyword evidence="2" id="KW-0378">Hydrolase</keyword>
<proteinExistence type="predicted"/>